<organism evidence="11 12">
    <name type="scientific">Lutzomyia longipalpis</name>
    <name type="common">Sand fly</name>
    <dbReference type="NCBI Taxonomy" id="7200"/>
    <lineage>
        <taxon>Eukaryota</taxon>
        <taxon>Metazoa</taxon>
        <taxon>Ecdysozoa</taxon>
        <taxon>Arthropoda</taxon>
        <taxon>Hexapoda</taxon>
        <taxon>Insecta</taxon>
        <taxon>Pterygota</taxon>
        <taxon>Neoptera</taxon>
        <taxon>Endopterygota</taxon>
        <taxon>Diptera</taxon>
        <taxon>Nematocera</taxon>
        <taxon>Psychodoidea</taxon>
        <taxon>Psychodidae</taxon>
        <taxon>Lutzomyia</taxon>
        <taxon>Lutzomyia</taxon>
    </lineage>
</organism>
<feature type="transmembrane region" description="Helical" evidence="10">
    <location>
        <begin position="357"/>
        <end position="377"/>
    </location>
</feature>
<keyword evidence="2" id="KW-1003">Cell membrane</keyword>
<comment type="subcellular location">
    <subcellularLocation>
        <location evidence="1 10">Cell membrane</location>
        <topology evidence="1 10">Multi-pass membrane protein</topology>
    </subcellularLocation>
</comment>
<evidence type="ECO:0000256" key="7">
    <source>
        <dbReference type="ARBA" id="ARBA00023136"/>
    </source>
</evidence>
<keyword evidence="3 10" id="KW-0716">Sensory transduction</keyword>
<dbReference type="VEuPathDB" id="VectorBase:LLOJ010774"/>
<evidence type="ECO:0000256" key="8">
    <source>
        <dbReference type="ARBA" id="ARBA00023170"/>
    </source>
</evidence>
<dbReference type="GO" id="GO:0004984">
    <property type="term" value="F:olfactory receptor activity"/>
    <property type="evidence" value="ECO:0007669"/>
    <property type="project" value="InterPro"/>
</dbReference>
<dbReference type="Proteomes" id="UP000092461">
    <property type="component" value="Unassembled WGS sequence"/>
</dbReference>
<feature type="transmembrane region" description="Helical" evidence="10">
    <location>
        <begin position="287"/>
        <end position="307"/>
    </location>
</feature>
<keyword evidence="9 10" id="KW-0807">Transducer</keyword>
<evidence type="ECO:0000256" key="6">
    <source>
        <dbReference type="ARBA" id="ARBA00022989"/>
    </source>
</evidence>
<keyword evidence="8 10" id="KW-0675">Receptor</keyword>
<dbReference type="VEuPathDB" id="VectorBase:LLONM1_001365"/>
<evidence type="ECO:0000313" key="11">
    <source>
        <dbReference type="EnsemblMetazoa" id="LLOJ010774-PA"/>
    </source>
</evidence>
<feature type="transmembrane region" description="Helical" evidence="10">
    <location>
        <begin position="62"/>
        <end position="88"/>
    </location>
</feature>
<evidence type="ECO:0000256" key="4">
    <source>
        <dbReference type="ARBA" id="ARBA00022692"/>
    </source>
</evidence>
<keyword evidence="6 10" id="KW-1133">Transmembrane helix</keyword>
<dbReference type="EnsemblMetazoa" id="LLOJ010774-RA">
    <property type="protein sequence ID" value="LLOJ010774-PA"/>
    <property type="gene ID" value="LLOJ010774"/>
</dbReference>
<evidence type="ECO:0000256" key="1">
    <source>
        <dbReference type="ARBA" id="ARBA00004651"/>
    </source>
</evidence>
<dbReference type="GO" id="GO:0005886">
    <property type="term" value="C:plasma membrane"/>
    <property type="evidence" value="ECO:0007669"/>
    <property type="project" value="UniProtKB-SubCell"/>
</dbReference>
<keyword evidence="12" id="KW-1185">Reference proteome</keyword>
<proteinExistence type="inferred from homology"/>
<dbReference type="GO" id="GO:0007165">
    <property type="term" value="P:signal transduction"/>
    <property type="evidence" value="ECO:0007669"/>
    <property type="project" value="UniProtKB-KW"/>
</dbReference>
<comment type="similarity">
    <text evidence="10">Belongs to the insect chemoreceptor superfamily. Heteromeric odorant receptor channel (TC 1.A.69) family.</text>
</comment>
<feature type="transmembrane region" description="Helical" evidence="10">
    <location>
        <begin position="35"/>
        <end position="56"/>
    </location>
</feature>
<reference evidence="11" key="1">
    <citation type="submission" date="2020-05" db="UniProtKB">
        <authorList>
            <consortium name="EnsemblMetazoa"/>
        </authorList>
    </citation>
    <scope>IDENTIFICATION</scope>
    <source>
        <strain evidence="11">Jacobina</strain>
    </source>
</reference>
<evidence type="ECO:0000313" key="12">
    <source>
        <dbReference type="Proteomes" id="UP000092461"/>
    </source>
</evidence>
<dbReference type="EMBL" id="AJWK01006294">
    <property type="status" value="NOT_ANNOTATED_CDS"/>
    <property type="molecule type" value="Genomic_DNA"/>
</dbReference>
<evidence type="ECO:0000256" key="5">
    <source>
        <dbReference type="ARBA" id="ARBA00022725"/>
    </source>
</evidence>
<keyword evidence="5 10" id="KW-0552">Olfaction</keyword>
<evidence type="ECO:0000256" key="3">
    <source>
        <dbReference type="ARBA" id="ARBA00022606"/>
    </source>
</evidence>
<dbReference type="InterPro" id="IPR004117">
    <property type="entry name" value="7tm6_olfct_rcpt"/>
</dbReference>
<evidence type="ECO:0000256" key="9">
    <source>
        <dbReference type="ARBA" id="ARBA00023224"/>
    </source>
</evidence>
<keyword evidence="4 10" id="KW-0812">Transmembrane</keyword>
<dbReference type="PANTHER" id="PTHR21137">
    <property type="entry name" value="ODORANT RECEPTOR"/>
    <property type="match status" value="1"/>
</dbReference>
<accession>A0A240SXX8</accession>
<keyword evidence="7 10" id="KW-0472">Membrane</keyword>
<evidence type="ECO:0000256" key="10">
    <source>
        <dbReference type="RuleBase" id="RU351113"/>
    </source>
</evidence>
<name>A0A240SXX8_LUTLO</name>
<dbReference type="Pfam" id="PF02949">
    <property type="entry name" value="7tm_6"/>
    <property type="match status" value="1"/>
</dbReference>
<protein>
    <recommendedName>
        <fullName evidence="10">Odorant receptor</fullName>
    </recommendedName>
</protein>
<feature type="transmembrane region" description="Helical" evidence="10">
    <location>
        <begin position="260"/>
        <end position="281"/>
    </location>
</feature>
<evidence type="ECO:0000256" key="2">
    <source>
        <dbReference type="ARBA" id="ARBA00022475"/>
    </source>
</evidence>
<feature type="transmembrane region" description="Helical" evidence="10">
    <location>
        <begin position="186"/>
        <end position="211"/>
    </location>
</feature>
<feature type="transmembrane region" description="Helical" evidence="10">
    <location>
        <begin position="127"/>
        <end position="150"/>
    </location>
</feature>
<dbReference type="PANTHER" id="PTHR21137:SF35">
    <property type="entry name" value="ODORANT RECEPTOR 19A-RELATED"/>
    <property type="match status" value="1"/>
</dbReference>
<dbReference type="GO" id="GO:0005549">
    <property type="term" value="F:odorant binding"/>
    <property type="evidence" value="ECO:0007669"/>
    <property type="project" value="InterPro"/>
</dbReference>
<sequence>MSSQMEEFNRAKPRIDFLIAHSTLNVISGPERNRFLILIFALLNFIFISSLFLHLVNTNFELNFNILVTLVTFIGVNDYVFRIFVGLLKRNKFEKLMQNIEALYEEQENDEELEQILRKHLVDSMKIFYFVDILGSGAYILAGLFSGLYFRLNEDFVLMYELPFIASEYFKDDFLWKELLHVIQGVLYINMGYTLIILDVGIIFLCLQVIAELNILNNYMMLLNEKIKTESKFLRKIIRRHCSLTENLNLLNDIISETSILKLILTCATLLFGMTFMIIYAKSFANYLIIICGGGLGLSLCVLGEFIRVKTEKLSDALYLTNWYELSLKDQKTFLIVLGMTQRHYGLKSAGMYDVNLYTFLQIFKIAFSYSAVLYSLSK</sequence>
<dbReference type="AlphaFoldDB" id="A0A240SXX8"/>